<dbReference type="AlphaFoldDB" id="A0AAD9NXQ5"/>
<comment type="caution">
    <text evidence="2">The sequence shown here is derived from an EMBL/GenBank/DDBJ whole genome shotgun (WGS) entry which is preliminary data.</text>
</comment>
<name>A0AAD9NXQ5_RIDPI</name>
<feature type="region of interest" description="Disordered" evidence="1">
    <location>
        <begin position="1"/>
        <end position="101"/>
    </location>
</feature>
<organism evidence="2 3">
    <name type="scientific">Ridgeia piscesae</name>
    <name type="common">Tubeworm</name>
    <dbReference type="NCBI Taxonomy" id="27915"/>
    <lineage>
        <taxon>Eukaryota</taxon>
        <taxon>Metazoa</taxon>
        <taxon>Spiralia</taxon>
        <taxon>Lophotrochozoa</taxon>
        <taxon>Annelida</taxon>
        <taxon>Polychaeta</taxon>
        <taxon>Sedentaria</taxon>
        <taxon>Canalipalpata</taxon>
        <taxon>Sabellida</taxon>
        <taxon>Siboglinidae</taxon>
        <taxon>Ridgeia</taxon>
    </lineage>
</organism>
<feature type="compositionally biased region" description="Polar residues" evidence="1">
    <location>
        <begin position="1"/>
        <end position="18"/>
    </location>
</feature>
<proteinExistence type="predicted"/>
<feature type="compositionally biased region" description="Polar residues" evidence="1">
    <location>
        <begin position="91"/>
        <end position="101"/>
    </location>
</feature>
<reference evidence="2" key="1">
    <citation type="journal article" date="2023" name="Mol. Biol. Evol.">
        <title>Third-Generation Sequencing Reveals the Adaptive Role of the Epigenome in Three Deep-Sea Polychaetes.</title>
        <authorList>
            <person name="Perez M."/>
            <person name="Aroh O."/>
            <person name="Sun Y."/>
            <person name="Lan Y."/>
            <person name="Juniper S.K."/>
            <person name="Young C.R."/>
            <person name="Angers B."/>
            <person name="Qian P.Y."/>
        </authorList>
    </citation>
    <scope>NUCLEOTIDE SEQUENCE</scope>
    <source>
        <strain evidence="2">R07B-5</strain>
    </source>
</reference>
<dbReference type="Proteomes" id="UP001209878">
    <property type="component" value="Unassembled WGS sequence"/>
</dbReference>
<accession>A0AAD9NXQ5</accession>
<feature type="compositionally biased region" description="Basic and acidic residues" evidence="1">
    <location>
        <begin position="34"/>
        <end position="63"/>
    </location>
</feature>
<protein>
    <submittedName>
        <fullName evidence="2">Uncharacterized protein</fullName>
    </submittedName>
</protein>
<sequence>MSAQNQATSNPANQPSPKTTKDKPVKSRWSRLRKQVDKLTGKKESTTRVTTRTETRQEKRPEPPPDPEPPQNPVKEESGNHEAEDMKANDDASSGVSSGKI</sequence>
<keyword evidence="3" id="KW-1185">Reference proteome</keyword>
<evidence type="ECO:0000313" key="3">
    <source>
        <dbReference type="Proteomes" id="UP001209878"/>
    </source>
</evidence>
<dbReference type="EMBL" id="JAODUO010000269">
    <property type="protein sequence ID" value="KAK2184363.1"/>
    <property type="molecule type" value="Genomic_DNA"/>
</dbReference>
<evidence type="ECO:0000313" key="2">
    <source>
        <dbReference type="EMBL" id="KAK2184363.1"/>
    </source>
</evidence>
<evidence type="ECO:0000256" key="1">
    <source>
        <dbReference type="SAM" id="MobiDB-lite"/>
    </source>
</evidence>
<feature type="compositionally biased region" description="Basic and acidic residues" evidence="1">
    <location>
        <begin position="74"/>
        <end position="90"/>
    </location>
</feature>
<gene>
    <name evidence="2" type="ORF">NP493_269g03041</name>
</gene>